<keyword evidence="6" id="KW-1064">Adaptive immunity</keyword>
<reference evidence="13" key="3">
    <citation type="submission" date="2025-09" db="UniProtKB">
        <authorList>
            <consortium name="Ensembl"/>
        </authorList>
    </citation>
    <scope>IDENTIFICATION</scope>
</reference>
<evidence type="ECO:0000259" key="12">
    <source>
        <dbReference type="PROSITE" id="PS50835"/>
    </source>
</evidence>
<dbReference type="GO" id="GO:0050776">
    <property type="term" value="P:regulation of immune response"/>
    <property type="evidence" value="ECO:0007669"/>
    <property type="project" value="InterPro"/>
</dbReference>
<evidence type="ECO:0000256" key="8">
    <source>
        <dbReference type="ARBA" id="ARBA00023157"/>
    </source>
</evidence>
<reference evidence="13" key="1">
    <citation type="submission" date="2014-08" db="EMBL/GenBank/DDBJ databases">
        <authorList>
            <person name="Senf B."/>
            <person name="Petzold A."/>
            <person name="Downie B.R."/>
            <person name="Koch P."/>
            <person name="Platzer M."/>
        </authorList>
    </citation>
    <scope>NUCLEOTIDE SEQUENCE [LARGE SCALE GENOMIC DNA]</scope>
    <source>
        <strain evidence="13">GRZ</strain>
    </source>
</reference>
<proteinExistence type="predicted"/>
<evidence type="ECO:0000256" key="6">
    <source>
        <dbReference type="ARBA" id="ARBA00023130"/>
    </source>
</evidence>
<dbReference type="GO" id="GO:0042288">
    <property type="term" value="F:MHC class I protein binding"/>
    <property type="evidence" value="ECO:0007669"/>
    <property type="project" value="InterPro"/>
</dbReference>
<dbReference type="Gene3D" id="2.60.40.10">
    <property type="entry name" value="Immunoglobulins"/>
    <property type="match status" value="1"/>
</dbReference>
<evidence type="ECO:0000256" key="11">
    <source>
        <dbReference type="SAM" id="Phobius"/>
    </source>
</evidence>
<dbReference type="Pfam" id="PF07686">
    <property type="entry name" value="V-set"/>
    <property type="match status" value="1"/>
</dbReference>
<dbReference type="PANTHER" id="PTHR11292:SF7">
    <property type="entry name" value="T-CELL SURFACE GLYCOPROTEIN CD8 BETA CHAIN-RELATED"/>
    <property type="match status" value="1"/>
</dbReference>
<dbReference type="InterPro" id="IPR036179">
    <property type="entry name" value="Ig-like_dom_sf"/>
</dbReference>
<evidence type="ECO:0000256" key="10">
    <source>
        <dbReference type="ARBA" id="ARBA00023319"/>
    </source>
</evidence>
<keyword evidence="9" id="KW-0325">Glycoprotein</keyword>
<keyword evidence="5 11" id="KW-1133">Transmembrane helix</keyword>
<feature type="transmembrane region" description="Helical" evidence="11">
    <location>
        <begin position="169"/>
        <end position="192"/>
    </location>
</feature>
<dbReference type="GO" id="GO:0016020">
    <property type="term" value="C:membrane"/>
    <property type="evidence" value="ECO:0007669"/>
    <property type="project" value="UniProtKB-SubCell"/>
</dbReference>
<evidence type="ECO:0000256" key="9">
    <source>
        <dbReference type="ARBA" id="ARBA00023180"/>
    </source>
</evidence>
<evidence type="ECO:0000313" key="13">
    <source>
        <dbReference type="Ensembl" id="ENSNFUP00015052364.1"/>
    </source>
</evidence>
<dbReference type="GO" id="GO:0002250">
    <property type="term" value="P:adaptive immune response"/>
    <property type="evidence" value="ECO:0007669"/>
    <property type="project" value="UniProtKB-KW"/>
</dbReference>
<keyword evidence="2 11" id="KW-0812">Transmembrane</keyword>
<dbReference type="GO" id="GO:0009986">
    <property type="term" value="C:cell surface"/>
    <property type="evidence" value="ECO:0007669"/>
    <property type="project" value="TreeGrafter"/>
</dbReference>
<evidence type="ECO:0000256" key="2">
    <source>
        <dbReference type="ARBA" id="ARBA00022692"/>
    </source>
</evidence>
<accession>A0A8C6Q3H1</accession>
<comment type="subcellular location">
    <subcellularLocation>
        <location evidence="1">Membrane</location>
        <topology evidence="1">Single-pass type I membrane protein</topology>
    </subcellularLocation>
</comment>
<evidence type="ECO:0000256" key="1">
    <source>
        <dbReference type="ARBA" id="ARBA00004479"/>
    </source>
</evidence>
<evidence type="ECO:0000256" key="4">
    <source>
        <dbReference type="ARBA" id="ARBA00022859"/>
    </source>
</evidence>
<protein>
    <submittedName>
        <fullName evidence="13">Cd8 beta</fullName>
    </submittedName>
</protein>
<evidence type="ECO:0000256" key="3">
    <source>
        <dbReference type="ARBA" id="ARBA00022729"/>
    </source>
</evidence>
<dbReference type="GeneTree" id="ENSGT00510000048998"/>
<dbReference type="PROSITE" id="PS50835">
    <property type="entry name" value="IG_LIKE"/>
    <property type="match status" value="1"/>
</dbReference>
<dbReference type="InterPro" id="IPR007110">
    <property type="entry name" value="Ig-like_dom"/>
</dbReference>
<evidence type="ECO:0000313" key="14">
    <source>
        <dbReference type="Proteomes" id="UP000694548"/>
    </source>
</evidence>
<keyword evidence="3" id="KW-0732">Signal</keyword>
<keyword evidence="8" id="KW-1015">Disulfide bond</keyword>
<dbReference type="Proteomes" id="UP000694548">
    <property type="component" value="Chromosome sgr10"/>
</dbReference>
<keyword evidence="10" id="KW-0393">Immunoglobulin domain</keyword>
<dbReference type="InterPro" id="IPR013106">
    <property type="entry name" value="Ig_V-set"/>
</dbReference>
<dbReference type="InterPro" id="IPR013783">
    <property type="entry name" value="Ig-like_fold"/>
</dbReference>
<gene>
    <name evidence="13" type="primary">cd8b</name>
</gene>
<keyword evidence="7 11" id="KW-0472">Membrane</keyword>
<name>A0A8C6Q3H1_NOTFU</name>
<reference evidence="13" key="2">
    <citation type="submission" date="2025-08" db="UniProtKB">
        <authorList>
            <consortium name="Ensembl"/>
        </authorList>
    </citation>
    <scope>IDENTIFICATION</scope>
</reference>
<dbReference type="AlphaFoldDB" id="A0A8C6Q3H1"/>
<dbReference type="Ensembl" id="ENSNFUT00015054601.1">
    <property type="protein sequence ID" value="ENSNFUP00015052364.1"/>
    <property type="gene ID" value="ENSNFUG00015024418.1"/>
</dbReference>
<keyword evidence="14" id="KW-1185">Reference proteome</keyword>
<dbReference type="PANTHER" id="PTHR11292">
    <property type="entry name" value="T-CELL SURFACE GLYCOPROTEIN CD8 BETA CHAIN"/>
    <property type="match status" value="1"/>
</dbReference>
<dbReference type="SUPFAM" id="SSF48726">
    <property type="entry name" value="Immunoglobulin"/>
    <property type="match status" value="1"/>
</dbReference>
<evidence type="ECO:0000256" key="7">
    <source>
        <dbReference type="ARBA" id="ARBA00023136"/>
    </source>
</evidence>
<feature type="domain" description="Ig-like" evidence="12">
    <location>
        <begin position="28"/>
        <end position="115"/>
    </location>
</feature>
<evidence type="ECO:0000256" key="5">
    <source>
        <dbReference type="ARBA" id="ARBA00022989"/>
    </source>
</evidence>
<keyword evidence="4" id="KW-0391">Immunity</keyword>
<sequence>YSKTGQNRNVHTFTSMAWLLAAFKNINPVKVLYPEILSNETIECKCRDISCNVVFWFRTVPSKDQVEFIGKCNNADRTSWGAVDHSRFKLSKRGMSTFLLRIHNVTEEDAGIYSCIPRDERGSVEVFHPGVLLQPGVTPPTSPPPKVQHKPRHCPCSSKNQPMSGCHSLVLWPLVGLISSLSLGLVCTLHYFSRLPKKCHHHFMK</sequence>
<dbReference type="InterPro" id="IPR042414">
    <property type="entry name" value="CD8B"/>
</dbReference>
<dbReference type="GO" id="GO:0015026">
    <property type="term" value="F:coreceptor activity"/>
    <property type="evidence" value="ECO:0007669"/>
    <property type="project" value="InterPro"/>
</dbReference>
<organism evidence="13 14">
    <name type="scientific">Nothobranchius furzeri</name>
    <name type="common">Turquoise killifish</name>
    <dbReference type="NCBI Taxonomy" id="105023"/>
    <lineage>
        <taxon>Eukaryota</taxon>
        <taxon>Metazoa</taxon>
        <taxon>Chordata</taxon>
        <taxon>Craniata</taxon>
        <taxon>Vertebrata</taxon>
        <taxon>Euteleostomi</taxon>
        <taxon>Actinopterygii</taxon>
        <taxon>Neopterygii</taxon>
        <taxon>Teleostei</taxon>
        <taxon>Neoteleostei</taxon>
        <taxon>Acanthomorphata</taxon>
        <taxon>Ovalentaria</taxon>
        <taxon>Atherinomorphae</taxon>
        <taxon>Cyprinodontiformes</taxon>
        <taxon>Nothobranchiidae</taxon>
        <taxon>Nothobranchius</taxon>
    </lineage>
</organism>